<evidence type="ECO:0000256" key="1">
    <source>
        <dbReference type="SAM" id="Phobius"/>
    </source>
</evidence>
<dbReference type="Proteomes" id="UP000502706">
    <property type="component" value="Chromosome"/>
</dbReference>
<keyword evidence="1" id="KW-0472">Membrane</keyword>
<reference evidence="2 3" key="1">
    <citation type="submission" date="2019-10" db="EMBL/GenBank/DDBJ databases">
        <title>Rubrobacter sp nov SCSIO 52915 isolated from a deep-sea sediment in the South China Sea.</title>
        <authorList>
            <person name="Chen R.W."/>
        </authorList>
    </citation>
    <scope>NUCLEOTIDE SEQUENCE [LARGE SCALE GENOMIC DNA]</scope>
    <source>
        <strain evidence="2 3">SCSIO 52915</strain>
    </source>
</reference>
<sequence length="161" mass="16498">MNRIMFSRGGEIRPAAVVVVGLLLSAIAFAVNTLIAGAAPPALGAPGEVAQFGIVKVLLASVPAVLGNTLGFYMSYRRYDPRALVKFLAPAAGFYAAFMSIPVWGLISGGTFTTFVVGAIINAVAVAVAVPALLALRPTPEIVPEPVTYGAGEALAQTAIK</sequence>
<feature type="transmembrane region" description="Helical" evidence="1">
    <location>
        <begin position="54"/>
        <end position="75"/>
    </location>
</feature>
<evidence type="ECO:0000313" key="3">
    <source>
        <dbReference type="Proteomes" id="UP000502706"/>
    </source>
</evidence>
<keyword evidence="1" id="KW-1133">Transmembrane helix</keyword>
<accession>A0A6G8Q0X6</accession>
<keyword evidence="3" id="KW-1185">Reference proteome</keyword>
<proteinExistence type="predicted"/>
<protein>
    <submittedName>
        <fullName evidence="2">Uncharacterized protein</fullName>
    </submittedName>
</protein>
<feature type="transmembrane region" description="Helical" evidence="1">
    <location>
        <begin position="113"/>
        <end position="136"/>
    </location>
</feature>
<feature type="transmembrane region" description="Helical" evidence="1">
    <location>
        <begin position="87"/>
        <end position="107"/>
    </location>
</feature>
<dbReference type="RefSeq" id="WP_166397807.1">
    <property type="nucleotide sequence ID" value="NZ_CP045121.1"/>
</dbReference>
<name>A0A6G8Q0X6_9ACTN</name>
<dbReference type="KEGG" id="rmar:GBA65_18195"/>
<gene>
    <name evidence="2" type="ORF">GBA65_18195</name>
</gene>
<evidence type="ECO:0000313" key="2">
    <source>
        <dbReference type="EMBL" id="QIN80131.1"/>
    </source>
</evidence>
<keyword evidence="1" id="KW-0812">Transmembrane</keyword>
<dbReference type="EMBL" id="CP045121">
    <property type="protein sequence ID" value="QIN80131.1"/>
    <property type="molecule type" value="Genomic_DNA"/>
</dbReference>
<organism evidence="2 3">
    <name type="scientific">Rubrobacter marinus</name>
    <dbReference type="NCBI Taxonomy" id="2653852"/>
    <lineage>
        <taxon>Bacteria</taxon>
        <taxon>Bacillati</taxon>
        <taxon>Actinomycetota</taxon>
        <taxon>Rubrobacteria</taxon>
        <taxon>Rubrobacterales</taxon>
        <taxon>Rubrobacteraceae</taxon>
        <taxon>Rubrobacter</taxon>
    </lineage>
</organism>
<dbReference type="AlphaFoldDB" id="A0A6G8Q0X6"/>